<feature type="non-terminal residue" evidence="1">
    <location>
        <position position="1"/>
    </location>
</feature>
<comment type="caution">
    <text evidence="1">The sequence shown here is derived from an EMBL/GenBank/DDBJ whole genome shotgun (WGS) entry which is preliminary data.</text>
</comment>
<dbReference type="AlphaFoldDB" id="A0AAV5TQV4"/>
<sequence length="121" mass="14000">PILLVHFLSEFDLLMEGMLDGVLDDQRLVLALNEFHSPFQIVRCHESDSFLGLVILSIHLLCHLLNSLGRDHLHLQLLIGRSRNLLSDREKNRITTRIFHDDLLLGYGRRPLIDQTRLNTV</sequence>
<keyword evidence="2" id="KW-1185">Reference proteome</keyword>
<evidence type="ECO:0008006" key="3">
    <source>
        <dbReference type="Google" id="ProtNLM"/>
    </source>
</evidence>
<organism evidence="1 2">
    <name type="scientific">Pristionchus entomophagus</name>
    <dbReference type="NCBI Taxonomy" id="358040"/>
    <lineage>
        <taxon>Eukaryota</taxon>
        <taxon>Metazoa</taxon>
        <taxon>Ecdysozoa</taxon>
        <taxon>Nematoda</taxon>
        <taxon>Chromadorea</taxon>
        <taxon>Rhabditida</taxon>
        <taxon>Rhabditina</taxon>
        <taxon>Diplogasteromorpha</taxon>
        <taxon>Diplogasteroidea</taxon>
        <taxon>Neodiplogasteridae</taxon>
        <taxon>Pristionchus</taxon>
    </lineage>
</organism>
<protein>
    <recommendedName>
        <fullName evidence="3">Cytochrome P450</fullName>
    </recommendedName>
</protein>
<gene>
    <name evidence="1" type="ORF">PENTCL1PPCAC_18747</name>
</gene>
<name>A0AAV5TQV4_9BILA</name>
<evidence type="ECO:0000313" key="1">
    <source>
        <dbReference type="EMBL" id="GMS96572.1"/>
    </source>
</evidence>
<feature type="non-terminal residue" evidence="1">
    <location>
        <position position="121"/>
    </location>
</feature>
<reference evidence="1" key="1">
    <citation type="submission" date="2023-10" db="EMBL/GenBank/DDBJ databases">
        <title>Genome assembly of Pristionchus species.</title>
        <authorList>
            <person name="Yoshida K."/>
            <person name="Sommer R.J."/>
        </authorList>
    </citation>
    <scope>NUCLEOTIDE SEQUENCE</scope>
    <source>
        <strain evidence="1">RS0144</strain>
    </source>
</reference>
<dbReference type="EMBL" id="BTSX01000004">
    <property type="protein sequence ID" value="GMS96572.1"/>
    <property type="molecule type" value="Genomic_DNA"/>
</dbReference>
<dbReference type="Proteomes" id="UP001432027">
    <property type="component" value="Unassembled WGS sequence"/>
</dbReference>
<accession>A0AAV5TQV4</accession>
<proteinExistence type="predicted"/>
<evidence type="ECO:0000313" key="2">
    <source>
        <dbReference type="Proteomes" id="UP001432027"/>
    </source>
</evidence>